<dbReference type="PATRIC" id="fig|246787.4.peg.3855"/>
<dbReference type="RefSeq" id="WP_029427327.1">
    <property type="nucleotide sequence ID" value="NZ_CP012801.1"/>
</dbReference>
<dbReference type="EMBL" id="CP012801">
    <property type="protein sequence ID" value="ALJ60952.1"/>
    <property type="molecule type" value="Genomic_DNA"/>
</dbReference>
<dbReference type="AlphaFoldDB" id="A0A0P0GUI7"/>
<proteinExistence type="predicted"/>
<protein>
    <submittedName>
        <fullName evidence="1">Uncharacterized protein</fullName>
    </submittedName>
</protein>
<accession>A0A0P0GUI7</accession>
<organism evidence="1 2">
    <name type="scientific">Bacteroides cellulosilyticus</name>
    <dbReference type="NCBI Taxonomy" id="246787"/>
    <lineage>
        <taxon>Bacteria</taxon>
        <taxon>Pseudomonadati</taxon>
        <taxon>Bacteroidota</taxon>
        <taxon>Bacteroidia</taxon>
        <taxon>Bacteroidales</taxon>
        <taxon>Bacteroidaceae</taxon>
        <taxon>Bacteroides</taxon>
    </lineage>
</organism>
<reference evidence="1 2" key="1">
    <citation type="journal article" date="2015" name="Science">
        <title>Genetic determinants of in vivo fitness and diet responsiveness in multiple human gut Bacteroides.</title>
        <authorList>
            <person name="Wu M."/>
            <person name="McNulty N.P."/>
            <person name="Rodionov D.A."/>
            <person name="Khoroshkin M.S."/>
            <person name="Griffin N.W."/>
            <person name="Cheng J."/>
            <person name="Latreille P."/>
            <person name="Kerstetter R.A."/>
            <person name="Terrapon N."/>
            <person name="Henrissat B."/>
            <person name="Osterman A.L."/>
            <person name="Gordon J.I."/>
        </authorList>
    </citation>
    <scope>NUCLEOTIDE SEQUENCE [LARGE SCALE GENOMIC DNA]</scope>
    <source>
        <strain evidence="1 2">WH2</strain>
    </source>
</reference>
<name>A0A0P0GUI7_9BACE</name>
<gene>
    <name evidence="1" type="ORF">BcellWH2_03730</name>
</gene>
<dbReference type="KEGG" id="bcel:BcellWH2_03730"/>
<evidence type="ECO:0000313" key="2">
    <source>
        <dbReference type="Proteomes" id="UP000061809"/>
    </source>
</evidence>
<evidence type="ECO:0000313" key="1">
    <source>
        <dbReference type="EMBL" id="ALJ60952.1"/>
    </source>
</evidence>
<sequence length="216" mass="25669">MKTLSEKEFNGLNIKAMFTEKVEQAKKELSPLMQEVRKYIPQAEYGYHVVSGEYPAFYGVRIEFTYNGIRFHVYKINKENKYRIATDMEHFEYVNRYDIERAGSQYEKPCNIGVFTAKKINDWINYCTQIYRQVEQENTENARKVADFLKSIENEPVRWEGRNRAEGTITRNGLRFTFYIEKGHLSFELSLSYRGTADYDTFRLLADNRYIPKGNY</sequence>
<dbReference type="Proteomes" id="UP000061809">
    <property type="component" value="Chromosome"/>
</dbReference>